<evidence type="ECO:0000313" key="3">
    <source>
        <dbReference type="Proteomes" id="UP001164390"/>
    </source>
</evidence>
<dbReference type="EMBL" id="CP094970">
    <property type="protein sequence ID" value="UYM05163.1"/>
    <property type="molecule type" value="Genomic_DNA"/>
</dbReference>
<evidence type="ECO:0000313" key="2">
    <source>
        <dbReference type="EMBL" id="UYM05163.1"/>
    </source>
</evidence>
<accession>A0AA46THA3</accession>
<dbReference type="RefSeq" id="WP_271633943.1">
    <property type="nucleotide sequence ID" value="NZ_CP094970.1"/>
</dbReference>
<dbReference type="Proteomes" id="UP001164390">
    <property type="component" value="Chromosome"/>
</dbReference>
<name>A0AA46THA3_9ACTN</name>
<keyword evidence="3" id="KW-1185">Reference proteome</keyword>
<protein>
    <submittedName>
        <fullName evidence="2">Uncharacterized protein</fullName>
    </submittedName>
</protein>
<dbReference type="AlphaFoldDB" id="A0AA46THA3"/>
<sequence length="58" mass="6289">MTTTHQSDPVTSELPIYQGLLNELDPDARATVIEQQGEGHTTSAPALDDGHQHIARHS</sequence>
<proteinExistence type="predicted"/>
<evidence type="ECO:0000256" key="1">
    <source>
        <dbReference type="SAM" id="MobiDB-lite"/>
    </source>
</evidence>
<dbReference type="KEGG" id="sgrg:L0C25_22005"/>
<reference evidence="2" key="1">
    <citation type="submission" date="2022-01" db="EMBL/GenBank/DDBJ databases">
        <title>Nocardioidaceae gen. sp. A5X3R13.</title>
        <authorList>
            <person name="Lopez Marin M.A."/>
            <person name="Uhlik O."/>
        </authorList>
    </citation>
    <scope>NUCLEOTIDE SEQUENCE</scope>
    <source>
        <strain evidence="2">A5X3R13</strain>
    </source>
</reference>
<organism evidence="2 3">
    <name type="scientific">Solicola gregarius</name>
    <dbReference type="NCBI Taxonomy" id="2908642"/>
    <lineage>
        <taxon>Bacteria</taxon>
        <taxon>Bacillati</taxon>
        <taxon>Actinomycetota</taxon>
        <taxon>Actinomycetes</taxon>
        <taxon>Propionibacteriales</taxon>
        <taxon>Nocardioidaceae</taxon>
        <taxon>Solicola</taxon>
    </lineage>
</organism>
<gene>
    <name evidence="2" type="ORF">L0C25_22005</name>
</gene>
<feature type="region of interest" description="Disordered" evidence="1">
    <location>
        <begin position="32"/>
        <end position="58"/>
    </location>
</feature>